<protein>
    <submittedName>
        <fullName evidence="1">Formate dehydrogenase subunit delta</fullName>
    </submittedName>
</protein>
<reference evidence="1 2" key="1">
    <citation type="submission" date="2019-07" db="EMBL/GenBank/DDBJ databases">
        <title>Genomes of sea-ice associated Colwellia species.</title>
        <authorList>
            <person name="Bowman J.P."/>
        </authorList>
    </citation>
    <scope>NUCLEOTIDE SEQUENCE [LARGE SCALE GENOMIC DNA]</scope>
    <source>
        <strain evidence="1 2">ACAM 459</strain>
    </source>
</reference>
<comment type="caution">
    <text evidence="1">The sequence shown here is derived from an EMBL/GenBank/DDBJ whole genome shotgun (WGS) entry which is preliminary data.</text>
</comment>
<proteinExistence type="predicted"/>
<dbReference type="Pfam" id="PF11390">
    <property type="entry name" value="FdsD"/>
    <property type="match status" value="1"/>
</dbReference>
<dbReference type="EMBL" id="VOLT01000020">
    <property type="protein sequence ID" value="TWX63540.1"/>
    <property type="molecule type" value="Genomic_DNA"/>
</dbReference>
<evidence type="ECO:0000313" key="1">
    <source>
        <dbReference type="EMBL" id="TWX63540.1"/>
    </source>
</evidence>
<name>A0A5C6Q404_9GAMM</name>
<accession>A0A5C6Q404</accession>
<gene>
    <name evidence="1" type="ORF">ESZ36_21995</name>
</gene>
<keyword evidence="2" id="KW-1185">Reference proteome</keyword>
<dbReference type="RefSeq" id="WP_146791886.1">
    <property type="nucleotide sequence ID" value="NZ_VOLT01000020.1"/>
</dbReference>
<dbReference type="InterPro" id="IPR021074">
    <property type="entry name" value="Formate_DH_dsu"/>
</dbReference>
<dbReference type="AlphaFoldDB" id="A0A5C6Q404"/>
<evidence type="ECO:0000313" key="2">
    <source>
        <dbReference type="Proteomes" id="UP000321822"/>
    </source>
</evidence>
<sequence>MITIVASNSLFALAKNHKEDKIMTVKLTNIIKMSNQIADNIGLHLDSDQAVDKVVNHIQLFWAKSMKHDLITYYQNDGNLLNEISQQATIRLVEIERENAK</sequence>
<organism evidence="1 2">
    <name type="scientific">Colwellia demingiae</name>
    <dbReference type="NCBI Taxonomy" id="89401"/>
    <lineage>
        <taxon>Bacteria</taxon>
        <taxon>Pseudomonadati</taxon>
        <taxon>Pseudomonadota</taxon>
        <taxon>Gammaproteobacteria</taxon>
        <taxon>Alteromonadales</taxon>
        <taxon>Colwelliaceae</taxon>
        <taxon>Colwellia</taxon>
    </lineage>
</organism>
<dbReference type="Proteomes" id="UP000321822">
    <property type="component" value="Unassembled WGS sequence"/>
</dbReference>
<dbReference type="OrthoDB" id="8527650at2"/>